<comment type="caution">
    <text evidence="7">The sequence shown here is derived from an EMBL/GenBank/DDBJ whole genome shotgun (WGS) entry which is preliminary data.</text>
</comment>
<dbReference type="InterPro" id="IPR036081">
    <property type="entry name" value="Translin_sf"/>
</dbReference>
<evidence type="ECO:0000256" key="2">
    <source>
        <dbReference type="ARBA" id="ARBA00004496"/>
    </source>
</evidence>
<evidence type="ECO:0000256" key="4">
    <source>
        <dbReference type="ARBA" id="ARBA00022490"/>
    </source>
</evidence>
<dbReference type="EMBL" id="JBDJPC010000005">
    <property type="protein sequence ID" value="KAL1502265.1"/>
    <property type="molecule type" value="Genomic_DNA"/>
</dbReference>
<dbReference type="InterPro" id="IPR002848">
    <property type="entry name" value="Translin_fam"/>
</dbReference>
<evidence type="ECO:0000256" key="3">
    <source>
        <dbReference type="ARBA" id="ARBA00005902"/>
    </source>
</evidence>
<evidence type="ECO:0000256" key="6">
    <source>
        <dbReference type="PIRSR" id="PIRSR602848-1"/>
    </source>
</evidence>
<dbReference type="FunFam" id="1.20.58.200:FF:000001">
    <property type="entry name" value="Translin-associated factor X"/>
    <property type="match status" value="1"/>
</dbReference>
<gene>
    <name evidence="7" type="ORF">ABEB36_007431</name>
</gene>
<feature type="binding site" evidence="6">
    <location>
        <position position="183"/>
    </location>
    <ligand>
        <name>Mg(2+)</name>
        <dbReference type="ChEBI" id="CHEBI:18420"/>
    </ligand>
</feature>
<evidence type="ECO:0000256" key="5">
    <source>
        <dbReference type="ARBA" id="ARBA00023242"/>
    </source>
</evidence>
<dbReference type="InterPro" id="IPR016069">
    <property type="entry name" value="Translin_C"/>
</dbReference>
<dbReference type="PANTHER" id="PTHR10741">
    <property type="entry name" value="TRANSLIN AND TRANSLIN ASSOCIATED PROTEIN X"/>
    <property type="match status" value="1"/>
</dbReference>
<keyword evidence="5" id="KW-0539">Nucleus</keyword>
<dbReference type="Pfam" id="PF01997">
    <property type="entry name" value="Translin"/>
    <property type="match status" value="1"/>
</dbReference>
<comment type="similarity">
    <text evidence="3">Belongs to the translin family.</text>
</comment>
<evidence type="ECO:0000256" key="1">
    <source>
        <dbReference type="ARBA" id="ARBA00004123"/>
    </source>
</evidence>
<keyword evidence="8" id="KW-1185">Reference proteome</keyword>
<dbReference type="AlphaFoldDB" id="A0ABD1EUH1"/>
<keyword evidence="6" id="KW-0479">Metal-binding</keyword>
<sequence>MLKNKGRYRPRKLKPLVGKQAKELLETLDDDHLITKMFKSFAAELDQKHDRYERIVKLSRDITIESKRIIFLLHSINTELDEKKNSVLLEAESRLLNISNHNFRSIATELKDQDGYLYHRAFTDGMQEFIEALCLYHFTKEGIIYSWDKYKEYFQYKNEENSAFELLFVQYDFILGIADFTGELMRKCINTLTSGNVDDCFKLCNFVRFIYTAFLGLPPTGNKNISRKMYVLKQSLSKMELVCYNIQIRGSEVPKHMLLNVIQSHEEESDDGFSL</sequence>
<feature type="binding site" evidence="6">
    <location>
        <position position="131"/>
    </location>
    <ligand>
        <name>Mg(2+)</name>
        <dbReference type="ChEBI" id="CHEBI:18420"/>
    </ligand>
</feature>
<accession>A0ABD1EUH1</accession>
<name>A0ABD1EUH1_HYPHA</name>
<dbReference type="Proteomes" id="UP001566132">
    <property type="component" value="Unassembled WGS sequence"/>
</dbReference>
<dbReference type="GO" id="GO:0005737">
    <property type="term" value="C:cytoplasm"/>
    <property type="evidence" value="ECO:0007669"/>
    <property type="project" value="UniProtKB-SubCell"/>
</dbReference>
<proteinExistence type="inferred from homology"/>
<evidence type="ECO:0008006" key="9">
    <source>
        <dbReference type="Google" id="ProtNLM"/>
    </source>
</evidence>
<dbReference type="GO" id="GO:0005634">
    <property type="term" value="C:nucleus"/>
    <property type="evidence" value="ECO:0007669"/>
    <property type="project" value="UniProtKB-SubCell"/>
</dbReference>
<keyword evidence="4" id="KW-0963">Cytoplasm</keyword>
<comment type="subcellular location">
    <subcellularLocation>
        <location evidence="2">Cytoplasm</location>
    </subcellularLocation>
    <subcellularLocation>
        <location evidence="1">Nucleus</location>
    </subcellularLocation>
</comment>
<dbReference type="InterPro" id="IPR016068">
    <property type="entry name" value="Translin_N"/>
</dbReference>
<dbReference type="CDD" id="cd14820">
    <property type="entry name" value="TRAX"/>
    <property type="match status" value="1"/>
</dbReference>
<protein>
    <recommendedName>
        <fullName evidence="9">Translin-associated protein X</fullName>
    </recommendedName>
</protein>
<dbReference type="Gene3D" id="1.20.58.200">
    <property type="entry name" value="Translin, domain 2"/>
    <property type="match status" value="1"/>
</dbReference>
<evidence type="ECO:0000313" key="7">
    <source>
        <dbReference type="EMBL" id="KAL1502265.1"/>
    </source>
</evidence>
<dbReference type="Gene3D" id="1.20.58.190">
    <property type="entry name" value="Translin, domain 1"/>
    <property type="match status" value="1"/>
</dbReference>
<reference evidence="7 8" key="1">
    <citation type="submission" date="2024-05" db="EMBL/GenBank/DDBJ databases">
        <title>Genetic variation in Jamaican populations of the coffee berry borer (Hypothenemus hampei).</title>
        <authorList>
            <person name="Errbii M."/>
            <person name="Myrie A."/>
        </authorList>
    </citation>
    <scope>NUCLEOTIDE SEQUENCE [LARGE SCALE GENOMIC DNA]</scope>
    <source>
        <strain evidence="7">JA-Hopewell-2020-01-JO</strain>
        <tissue evidence="7">Whole body</tissue>
    </source>
</reference>
<keyword evidence="6" id="KW-0460">Magnesium</keyword>
<dbReference type="SUPFAM" id="SSF74784">
    <property type="entry name" value="Translin"/>
    <property type="match status" value="1"/>
</dbReference>
<evidence type="ECO:0000313" key="8">
    <source>
        <dbReference type="Proteomes" id="UP001566132"/>
    </source>
</evidence>
<organism evidence="7 8">
    <name type="scientific">Hypothenemus hampei</name>
    <name type="common">Coffee berry borer</name>
    <dbReference type="NCBI Taxonomy" id="57062"/>
    <lineage>
        <taxon>Eukaryota</taxon>
        <taxon>Metazoa</taxon>
        <taxon>Ecdysozoa</taxon>
        <taxon>Arthropoda</taxon>
        <taxon>Hexapoda</taxon>
        <taxon>Insecta</taxon>
        <taxon>Pterygota</taxon>
        <taxon>Neoptera</taxon>
        <taxon>Endopterygota</taxon>
        <taxon>Coleoptera</taxon>
        <taxon>Polyphaga</taxon>
        <taxon>Cucujiformia</taxon>
        <taxon>Curculionidae</taxon>
        <taxon>Scolytinae</taxon>
        <taxon>Hypothenemus</taxon>
    </lineage>
</organism>